<keyword evidence="2" id="KW-1185">Reference proteome</keyword>
<organism evidence="1 2">
    <name type="scientific">Cupriavidus pampae</name>
    <dbReference type="NCBI Taxonomy" id="659251"/>
    <lineage>
        <taxon>Bacteria</taxon>
        <taxon>Pseudomonadati</taxon>
        <taxon>Pseudomonadota</taxon>
        <taxon>Betaproteobacteria</taxon>
        <taxon>Burkholderiales</taxon>
        <taxon>Burkholderiaceae</taxon>
        <taxon>Cupriavidus</taxon>
    </lineage>
</organism>
<dbReference type="Proteomes" id="UP000706525">
    <property type="component" value="Unassembled WGS sequence"/>
</dbReference>
<name>A0ABM8X9U4_9BURK</name>
<sequence>MLPHALLLSNSFHSPYRNTTYVYVAIRSYEANEIDSFATHKHPTRNGSHSLINPQTFIFSLAHDFHNFATKIFRGVYGYDGIHVIINVITQPALTLPLEMNFRHNTEIVGRNNSCQYT</sequence>
<evidence type="ECO:0000313" key="2">
    <source>
        <dbReference type="Proteomes" id="UP000706525"/>
    </source>
</evidence>
<evidence type="ECO:0000313" key="1">
    <source>
        <dbReference type="EMBL" id="CAG9176745.1"/>
    </source>
</evidence>
<reference evidence="1 2" key="1">
    <citation type="submission" date="2021-08" db="EMBL/GenBank/DDBJ databases">
        <authorList>
            <person name="Peeters C."/>
        </authorList>
    </citation>
    <scope>NUCLEOTIDE SEQUENCE [LARGE SCALE GENOMIC DNA]</scope>
    <source>
        <strain evidence="1 2">LMG 32289</strain>
    </source>
</reference>
<dbReference type="EMBL" id="CAJZAG010000007">
    <property type="protein sequence ID" value="CAG9176745.1"/>
    <property type="molecule type" value="Genomic_DNA"/>
</dbReference>
<accession>A0ABM8X9U4</accession>
<comment type="caution">
    <text evidence="1">The sequence shown here is derived from an EMBL/GenBank/DDBJ whole genome shotgun (WGS) entry which is preliminary data.</text>
</comment>
<proteinExistence type="predicted"/>
<protein>
    <submittedName>
        <fullName evidence="1">Uncharacterized protein</fullName>
    </submittedName>
</protein>
<gene>
    <name evidence="1" type="ORF">LMG32289_03625</name>
</gene>